<dbReference type="SUPFAM" id="SSF53901">
    <property type="entry name" value="Thiolase-like"/>
    <property type="match status" value="2"/>
</dbReference>
<organism evidence="3 4">
    <name type="scientific">Owenia fusiformis</name>
    <name type="common">Polychaete worm</name>
    <dbReference type="NCBI Taxonomy" id="6347"/>
    <lineage>
        <taxon>Eukaryota</taxon>
        <taxon>Metazoa</taxon>
        <taxon>Spiralia</taxon>
        <taxon>Lophotrochozoa</taxon>
        <taxon>Annelida</taxon>
        <taxon>Polychaeta</taxon>
        <taxon>Sedentaria</taxon>
        <taxon>Canalipalpata</taxon>
        <taxon>Sabellida</taxon>
        <taxon>Oweniida</taxon>
        <taxon>Oweniidae</taxon>
        <taxon>Owenia</taxon>
    </lineage>
</organism>
<evidence type="ECO:0000313" key="4">
    <source>
        <dbReference type="Proteomes" id="UP000749559"/>
    </source>
</evidence>
<reference evidence="3" key="1">
    <citation type="submission" date="2022-03" db="EMBL/GenBank/DDBJ databases">
        <authorList>
            <person name="Martin C."/>
        </authorList>
    </citation>
    <scope>NUCLEOTIDE SEQUENCE</scope>
</reference>
<feature type="domain" description="Thiolase C-terminal" evidence="2">
    <location>
        <begin position="289"/>
        <end position="429"/>
    </location>
</feature>
<name>A0A8J1UUM7_OWEFU</name>
<dbReference type="Gene3D" id="3.40.47.10">
    <property type="match status" value="1"/>
</dbReference>
<dbReference type="Pfam" id="PF22691">
    <property type="entry name" value="Thiolase_C_1"/>
    <property type="match status" value="1"/>
</dbReference>
<dbReference type="InterPro" id="IPR002155">
    <property type="entry name" value="Thiolase"/>
</dbReference>
<dbReference type="GO" id="GO:0016747">
    <property type="term" value="F:acyltransferase activity, transferring groups other than amino-acyl groups"/>
    <property type="evidence" value="ECO:0007669"/>
    <property type="project" value="InterPro"/>
</dbReference>
<accession>A0A8J1UUM7</accession>
<dbReference type="InterPro" id="IPR055140">
    <property type="entry name" value="Thiolase_C_2"/>
</dbReference>
<keyword evidence="4" id="KW-1185">Reference proteome</keyword>
<dbReference type="Pfam" id="PF00108">
    <property type="entry name" value="Thiolase_N"/>
    <property type="match status" value="1"/>
</dbReference>
<proteinExistence type="predicted"/>
<dbReference type="PANTHER" id="PTHR42870">
    <property type="entry name" value="ACETYL-COA C-ACETYLTRANSFERASE"/>
    <property type="match status" value="1"/>
</dbReference>
<dbReference type="CDD" id="cd00829">
    <property type="entry name" value="SCP-x_thiolase"/>
    <property type="match status" value="1"/>
</dbReference>
<dbReference type="EMBL" id="CAIIXF020000001">
    <property type="protein sequence ID" value="CAH1772234.1"/>
    <property type="molecule type" value="Genomic_DNA"/>
</dbReference>
<evidence type="ECO:0000313" key="3">
    <source>
        <dbReference type="EMBL" id="CAH1772234.1"/>
    </source>
</evidence>
<dbReference type="NCBIfam" id="NF006102">
    <property type="entry name" value="PRK08256.1"/>
    <property type="match status" value="1"/>
</dbReference>
<dbReference type="InterPro" id="IPR020616">
    <property type="entry name" value="Thiolase_N"/>
</dbReference>
<sequence length="442" mass="48080">MLKATICLRRCSISLINKMDGKRRKVFVAGVGMTKFEKPKVKDWDYPDMGKEAGLAALKDAGIPYEKVEAVVCSYNYGDPTSGQRALYEIGLSGVPVFNVNNNCSAGSSGLMMARQLIKAGHDCVMALGFEKMEGGLSETFKDRTSPVQRHMDHMVSLGAEPGLIGPGYNAMTSDVIKLFAYAAREYMEKYPGAMTFEDLVKVAYKNRKHGANNPKASLQKPTSMKSIANKDRIMIYPITIGMTAMTADGGAAAIVCSENFIQENKLENRAIEIIAQHMVTDLPSSFHKSMMDTAGYSMSKLAAEKVYKDSGLQAKDVDVIEVHDCFSCNEVFMYEAMQLVKEGEGVKLFNTAKWVNNKAGGEVCQLGGRWVVNPSGGIESKGHPIGATGLGQCAELVSQLRGEAEKRQVEGAKVALQHNYGIGGAAVVTMYQRPTFNTARL</sequence>
<evidence type="ECO:0000259" key="2">
    <source>
        <dbReference type="Pfam" id="PF22691"/>
    </source>
</evidence>
<dbReference type="PIRSF" id="PIRSF000429">
    <property type="entry name" value="Ac-CoA_Ac_transf"/>
    <property type="match status" value="1"/>
</dbReference>
<dbReference type="Proteomes" id="UP000749559">
    <property type="component" value="Unassembled WGS sequence"/>
</dbReference>
<comment type="caution">
    <text evidence="3">The sequence shown here is derived from an EMBL/GenBank/DDBJ whole genome shotgun (WGS) entry which is preliminary data.</text>
</comment>
<gene>
    <name evidence="3" type="ORF">OFUS_LOCUS21</name>
</gene>
<dbReference type="PANTHER" id="PTHR42870:SF1">
    <property type="entry name" value="NON-SPECIFIC LIPID-TRANSFER PROTEIN-LIKE 2"/>
    <property type="match status" value="1"/>
</dbReference>
<dbReference type="OrthoDB" id="542135at2759"/>
<dbReference type="InterPro" id="IPR016039">
    <property type="entry name" value="Thiolase-like"/>
</dbReference>
<evidence type="ECO:0008006" key="5">
    <source>
        <dbReference type="Google" id="ProtNLM"/>
    </source>
</evidence>
<dbReference type="AlphaFoldDB" id="A0A8J1UUM7"/>
<protein>
    <recommendedName>
        <fullName evidence="5">Non-specific lipid-transfer protein</fullName>
    </recommendedName>
</protein>
<evidence type="ECO:0000259" key="1">
    <source>
        <dbReference type="Pfam" id="PF00108"/>
    </source>
</evidence>
<feature type="domain" description="Thiolase N-terminal" evidence="1">
    <location>
        <begin position="26"/>
        <end position="221"/>
    </location>
</feature>